<evidence type="ECO:0000313" key="4">
    <source>
        <dbReference type="Proteomes" id="UP000002899"/>
    </source>
</evidence>
<dbReference type="PANTHER" id="PTHR32387:SF0">
    <property type="entry name" value="PROTEIN NO VEIN"/>
    <property type="match status" value="1"/>
</dbReference>
<dbReference type="RefSeq" id="XP_012649527.1">
    <property type="nucleotide sequence ID" value="XM_012794073.1"/>
</dbReference>
<dbReference type="InterPro" id="IPR007527">
    <property type="entry name" value="Znf_SWIM"/>
</dbReference>
<evidence type="ECO:0000256" key="1">
    <source>
        <dbReference type="PROSITE-ProRule" id="PRU00325"/>
    </source>
</evidence>
<protein>
    <recommendedName>
        <fullName evidence="2">SWIM-type domain-containing protein</fullName>
    </recommendedName>
</protein>
<dbReference type="InterPro" id="IPR024975">
    <property type="entry name" value="NOV_C"/>
</dbReference>
<organism evidence="3 4">
    <name type="scientific">Babesia microti (strain RI)</name>
    <dbReference type="NCBI Taxonomy" id="1133968"/>
    <lineage>
        <taxon>Eukaryota</taxon>
        <taxon>Sar</taxon>
        <taxon>Alveolata</taxon>
        <taxon>Apicomplexa</taxon>
        <taxon>Aconoidasida</taxon>
        <taxon>Piroplasmida</taxon>
        <taxon>Babesiidae</taxon>
        <taxon>Babesia</taxon>
    </lineage>
</organism>
<dbReference type="EMBL" id="LN871598">
    <property type="protein sequence ID" value="CTQ41516.1"/>
    <property type="molecule type" value="Genomic_DNA"/>
</dbReference>
<feature type="domain" description="SWIM-type" evidence="2">
    <location>
        <begin position="37"/>
        <end position="75"/>
    </location>
</feature>
<dbReference type="Pfam" id="PF25794">
    <property type="entry name" value="SACS"/>
    <property type="match status" value="1"/>
</dbReference>
<dbReference type="PANTHER" id="PTHR32387">
    <property type="entry name" value="WU:FJ29H11"/>
    <property type="match status" value="1"/>
</dbReference>
<dbReference type="InterPro" id="IPR058210">
    <property type="entry name" value="SACS/Nov_dom"/>
</dbReference>
<dbReference type="PROSITE" id="PS50966">
    <property type="entry name" value="ZF_SWIM"/>
    <property type="match status" value="1"/>
</dbReference>
<dbReference type="GO" id="GO:0008270">
    <property type="term" value="F:zinc ion binding"/>
    <property type="evidence" value="ECO:0007669"/>
    <property type="project" value="UniProtKB-KW"/>
</dbReference>
<dbReference type="VEuPathDB" id="PiroplasmaDB:BMR1_03g04590"/>
<name>A0A0K3AV88_BABMR</name>
<evidence type="ECO:0000313" key="3">
    <source>
        <dbReference type="EMBL" id="CTQ41516.1"/>
    </source>
</evidence>
<accession>A0A0K3AV88</accession>
<dbReference type="OrthoDB" id="366121at2759"/>
<keyword evidence="1" id="KW-0479">Metal-binding</keyword>
<dbReference type="Pfam" id="PF13020">
    <property type="entry name" value="NOV_C"/>
    <property type="match status" value="1"/>
</dbReference>
<dbReference type="SUPFAM" id="SSF55874">
    <property type="entry name" value="ATPase domain of HSP90 chaperone/DNA topoisomerase II/histidine kinase"/>
    <property type="match status" value="1"/>
</dbReference>
<reference evidence="3 4" key="1">
    <citation type="journal article" date="2012" name="Nucleic Acids Res.">
        <title>Sequencing of the smallest Apicomplexan genome from the human pathogen Babesia microti.</title>
        <authorList>
            <person name="Cornillot E."/>
            <person name="Hadj-Kaddour K."/>
            <person name="Dassouli A."/>
            <person name="Noel B."/>
            <person name="Ranwez V."/>
            <person name="Vacherie B."/>
            <person name="Augagneur Y."/>
            <person name="Bres V."/>
            <person name="Duclos A."/>
            <person name="Randazzo S."/>
            <person name="Carcy B."/>
            <person name="Debierre-Grockiego F."/>
            <person name="Delbecq S."/>
            <person name="Moubri-Menage K."/>
            <person name="Shams-Eldin H."/>
            <person name="Usmani-Brown S."/>
            <person name="Bringaud F."/>
            <person name="Wincker P."/>
            <person name="Vivares C.P."/>
            <person name="Schwarz R.T."/>
            <person name="Schetters T.P."/>
            <person name="Krause P.J."/>
            <person name="Gorenflot A."/>
            <person name="Berry V."/>
            <person name="Barbe V."/>
            <person name="Ben Mamoun C."/>
        </authorList>
    </citation>
    <scope>NUCLEOTIDE SEQUENCE [LARGE SCALE GENOMIC DNA]</scope>
    <source>
        <strain evidence="3 4">RI</strain>
    </source>
</reference>
<dbReference type="NCBIfam" id="NF047352">
    <property type="entry name" value="P_loop_sacsin"/>
    <property type="match status" value="1"/>
</dbReference>
<keyword evidence="1" id="KW-0863">Zinc-finger</keyword>
<dbReference type="GeneID" id="24425565"/>
<evidence type="ECO:0000259" key="2">
    <source>
        <dbReference type="PROSITE" id="PS50966"/>
    </source>
</evidence>
<dbReference type="Gene3D" id="3.30.565.10">
    <property type="entry name" value="Histidine kinase-like ATPase, C-terminal domain"/>
    <property type="match status" value="1"/>
</dbReference>
<keyword evidence="4" id="KW-1185">Reference proteome</keyword>
<proteinExistence type="predicted"/>
<keyword evidence="1" id="KW-0862">Zinc</keyword>
<gene>
    <name evidence="3" type="ORF">BMR1_03g04590</name>
</gene>
<reference evidence="3 4" key="2">
    <citation type="journal article" date="2013" name="PLoS ONE">
        <title>Whole genome mapping and re-organization of the nuclear and mitochondrial genomes of Babesia microti isolates.</title>
        <authorList>
            <person name="Cornillot E."/>
            <person name="Dassouli A."/>
            <person name="Garg A."/>
            <person name="Pachikara N."/>
            <person name="Randazzo S."/>
            <person name="Depoix D."/>
            <person name="Carcy B."/>
            <person name="Delbecq S."/>
            <person name="Frutos R."/>
            <person name="Silva J.C."/>
            <person name="Sutton R."/>
            <person name="Krause P.J."/>
            <person name="Mamoun C.B."/>
        </authorList>
    </citation>
    <scope>NUCLEOTIDE SEQUENCE [LARGE SCALE GENOMIC DNA]</scope>
    <source>
        <strain evidence="3 4">RI</strain>
    </source>
</reference>
<dbReference type="Proteomes" id="UP000002899">
    <property type="component" value="Chromosome III"/>
</dbReference>
<dbReference type="InterPro" id="IPR036890">
    <property type="entry name" value="HATPase_C_sf"/>
</dbReference>
<dbReference type="KEGG" id="bmic:BMR1_03g04590"/>
<dbReference type="InterPro" id="IPR052957">
    <property type="entry name" value="Auxin_embryo_med"/>
</dbReference>
<sequence>MERLNAMFGASRGFDKALMISKLPDGIRESPTHKDLFMVHSNSSNYRLVDMSVCKCSCPNEKICSHIISILIRYCNTRRNYTIRLLALKELDRIKSYSNTKQLDEALYNLHRVFDTLSSKREIIESTTSLITGLYHRFLTRFATFKHTNNSIDCPEQTIQSVKSKMLHKSTQCQSVNKSYQLGYLASLDHQSQEISGFNTELITNIRSYSNHNSDSQIDQLEFNKACMIYSKLSSSKYISINPKGIASNCAMDSKQLVNIIKMIPPLTELSSATNWKLNFYPSFGPLLEFVTTHIDEYYLVTSHNTIYPLKISHNNCHSLLKMIDRNLPIEQLASTVLYLLYNDQIGPCIEHLQHVFMNFTLDTLLSFIAIVPSELISTIYDHFLGNILRNRNLILDNIRFDRNLVINLYTAHNMGYLASLPHGIVKHDISNETKSVNDIIHKLEKSVSASTLSIECIKPNEPITPKHNADLNTSVNSCTGDNIIIDAKDARSHIEYIRRDKYGIGADQCKNDYTIKQNDRLSRILDKLSTNLYSSTNHILYELIQNADDNCYSNDIIPELVIVQTEGSVTLFNNEIGFSKTDVEAICDLANSSKIYRSLCTGKFGIGFRSVFTITNEPHIFSNGYQFKFTSNGIGKLIPQWIDNLDLLNGISKSTKIDTRCYNTIIYLPLITPVQFDITYNLILHLRKLRRLYFIQITADGIRSEINLKATNESITDTPLFIKKIFYNDKDFKYIQYIDTSSNIQLTFPIDNIGQFVYSTLPVGNFGLNFAINSNFNLTLDRSNLLDDQHNRTIVERIPIIFLNALDGAKKLDRKIYYSILSTFARNAMGLFSVLNSRFNELLNQSDIIPTDVCDYVKPSESIYLTQTNANDSQFGIVEYCVKNLITKGYLKSFIAANDIPHNLAMMLNLPVCDFWRIIQLFEQFNNEIDPNEVQDAICVLKIVQFFTNRNVNMRKQLINVVQKYIKFPYLKDGRIGCDMCNRIYIGDPKFCKNIFQLLHPEITQQFTNDFLLELGFNDAKDALKNFIDLEDVDLSQDLKFEISVELIKSIEITNGVVFNEKRVSFPIYGTYTNTSYSETISLPIYSCEIVPIHNEFYDMLIRRGYKLFIPNHEYQPQLSQLLLNNISNHLRHLLEGIQMDTELALEYFNFIKYLLKNIDKTNSNVDTGYLLVPLGKWTVSDGEMMWHYEHLEKIICTNSIKYFTKTPPEIINSQSMHPKTLLLLLKFLQRGDTLCQTSHSIKHDNNILLENIGNMWTNRSMKFVSNALLEALDSIYNQLSSSELFDHIIKEISESNLIFTMFQNKLTPFSINEVFINGVDDLYLPIQALSQIYTVDNSFWKRLNIEESPSVDTLIELLKYNSSLTIKSIISIVVYLYLHMDKDTFVTTVSNLNIIPGWHNHIRNKEVQGKIALLKPSEILTITQCADLGLFSMDKLQSVWYNIISNLTNLTYNIQINEHKSDVYCIEYENSLNCQANYLQTSYYDKYRVDVGLCGERIVYKYLVEKYGTSVKWLNESGEQGLPYDITFFKDGVEKFVEVKSSSSGAKKVFEISHHEWLFAQIKSEDFIIYRVNAVKSENPLITILPNPYYLWKSKKIAFCLSL</sequence>
<reference evidence="3 4" key="3">
    <citation type="journal article" date="2016" name="Sci. Rep.">
        <title>Genome-wide diversity and gene expression profiling of Babesia microti isolates identify polymorphic genes that mediate host-pathogen interactions.</title>
        <authorList>
            <person name="Silva J.C."/>
            <person name="Cornillot E."/>
            <person name="McCracken C."/>
            <person name="Usmani-Brown S."/>
            <person name="Dwivedi A."/>
            <person name="Ifeonu O.O."/>
            <person name="Crabtree J."/>
            <person name="Gotia H.T."/>
            <person name="Virji A.Z."/>
            <person name="Reynes C."/>
            <person name="Colinge J."/>
            <person name="Kumar V."/>
            <person name="Lawres L."/>
            <person name="Pazzi J.E."/>
            <person name="Pablo J.V."/>
            <person name="Hung C."/>
            <person name="Brancato J."/>
            <person name="Kumari P."/>
            <person name="Orvis J."/>
            <person name="Tretina K."/>
            <person name="Chibucos M."/>
            <person name="Ott S."/>
            <person name="Sadzewicz L."/>
            <person name="Sengamalay N."/>
            <person name="Shetty A.C."/>
            <person name="Su Q."/>
            <person name="Tallon L."/>
            <person name="Fraser C.M."/>
            <person name="Frutos R."/>
            <person name="Molina D.M."/>
            <person name="Krause P.J."/>
            <person name="Ben Mamoun C."/>
        </authorList>
    </citation>
    <scope>NUCLEOTIDE SEQUENCE [LARGE SCALE GENOMIC DNA]</scope>
    <source>
        <strain evidence="3 4">RI</strain>
    </source>
</reference>